<gene>
    <name evidence="3" type="ORF">ATK36_2728</name>
</gene>
<evidence type="ECO:0000313" key="4">
    <source>
        <dbReference type="Proteomes" id="UP000243542"/>
    </source>
</evidence>
<sequence length="274" mass="28387">MSHGDMPTTFTAPDGLLLSYTVWEGDGRHRRPVVLHHGFAADAEVTWVRPGVVRTLVDAGFTVIAPDARGHGASGKPHDPAAYGESVMAADLSALLDELNLTEVSLAGYSMGAIVALLAATNDRRVRCLAVGGVGAGIVDFGGVDARVVDREQIAAGLLARDRADVLPAARPFRRLARRTGGDVAALAAVLRATSHEPIRLSGLSVPTLVLAGESDELAANPERLAATIAGARLVRVPGDHMAAVADPAFASALADFFAYSDTGESRLAISSLA</sequence>
<proteinExistence type="predicted"/>
<keyword evidence="4" id="KW-1185">Reference proteome</keyword>
<evidence type="ECO:0000256" key="1">
    <source>
        <dbReference type="ARBA" id="ARBA00022801"/>
    </source>
</evidence>
<evidence type="ECO:0000313" key="3">
    <source>
        <dbReference type="EMBL" id="PFG47681.1"/>
    </source>
</evidence>
<dbReference type="PANTHER" id="PTHR43798">
    <property type="entry name" value="MONOACYLGLYCEROL LIPASE"/>
    <property type="match status" value="1"/>
</dbReference>
<dbReference type="Gene3D" id="3.40.50.1820">
    <property type="entry name" value="alpha/beta hydrolase"/>
    <property type="match status" value="1"/>
</dbReference>
<comment type="caution">
    <text evidence="3">The sequence shown here is derived from an EMBL/GenBank/DDBJ whole genome shotgun (WGS) entry which is preliminary data.</text>
</comment>
<dbReference type="GO" id="GO:0016020">
    <property type="term" value="C:membrane"/>
    <property type="evidence" value="ECO:0007669"/>
    <property type="project" value="TreeGrafter"/>
</dbReference>
<dbReference type="AlphaFoldDB" id="A0A2A9FA79"/>
<name>A0A2A9FA79_9PSEU</name>
<dbReference type="GO" id="GO:0016787">
    <property type="term" value="F:hydrolase activity"/>
    <property type="evidence" value="ECO:0007669"/>
    <property type="project" value="UniProtKB-KW"/>
</dbReference>
<dbReference type="InterPro" id="IPR050266">
    <property type="entry name" value="AB_hydrolase_sf"/>
</dbReference>
<dbReference type="InterPro" id="IPR000073">
    <property type="entry name" value="AB_hydrolase_1"/>
</dbReference>
<dbReference type="Proteomes" id="UP000243542">
    <property type="component" value="Unassembled WGS sequence"/>
</dbReference>
<evidence type="ECO:0000259" key="2">
    <source>
        <dbReference type="Pfam" id="PF00561"/>
    </source>
</evidence>
<dbReference type="SUPFAM" id="SSF53474">
    <property type="entry name" value="alpha/beta-Hydrolases"/>
    <property type="match status" value="1"/>
</dbReference>
<dbReference type="InterPro" id="IPR029058">
    <property type="entry name" value="AB_hydrolase_fold"/>
</dbReference>
<protein>
    <submittedName>
        <fullName evidence="3">Alpha-beta hydrolase superfamily lysophospholipase</fullName>
    </submittedName>
</protein>
<dbReference type="EMBL" id="PDJK01000002">
    <property type="protein sequence ID" value="PFG47681.1"/>
    <property type="molecule type" value="Genomic_DNA"/>
</dbReference>
<keyword evidence="1 3" id="KW-0378">Hydrolase</keyword>
<accession>A0A2A9FA79</accession>
<dbReference type="Pfam" id="PF00561">
    <property type="entry name" value="Abhydrolase_1"/>
    <property type="match status" value="1"/>
</dbReference>
<reference evidence="3 4" key="1">
    <citation type="submission" date="2017-10" db="EMBL/GenBank/DDBJ databases">
        <title>Sequencing the genomes of 1000 actinobacteria strains.</title>
        <authorList>
            <person name="Klenk H.-P."/>
        </authorList>
    </citation>
    <scope>NUCLEOTIDE SEQUENCE [LARGE SCALE GENOMIC DNA]</scope>
    <source>
        <strain evidence="3 4">DSM 46092</strain>
    </source>
</reference>
<organism evidence="3 4">
    <name type="scientific">Amycolatopsis sulphurea</name>
    <dbReference type="NCBI Taxonomy" id="76022"/>
    <lineage>
        <taxon>Bacteria</taxon>
        <taxon>Bacillati</taxon>
        <taxon>Actinomycetota</taxon>
        <taxon>Actinomycetes</taxon>
        <taxon>Pseudonocardiales</taxon>
        <taxon>Pseudonocardiaceae</taxon>
        <taxon>Amycolatopsis</taxon>
    </lineage>
</organism>
<dbReference type="PANTHER" id="PTHR43798:SF31">
    <property type="entry name" value="AB HYDROLASE SUPERFAMILY PROTEIN YCLE"/>
    <property type="match status" value="1"/>
</dbReference>
<feature type="domain" description="AB hydrolase-1" evidence="2">
    <location>
        <begin position="32"/>
        <end position="130"/>
    </location>
</feature>